<dbReference type="AlphaFoldDB" id="A0A4Q5LBK2"/>
<dbReference type="InterPro" id="IPR019613">
    <property type="entry name" value="DUF4198"/>
</dbReference>
<gene>
    <name evidence="1" type="ORF">EWM57_13780</name>
</gene>
<name>A0A4Q5LBK2_9BACT</name>
<dbReference type="RefSeq" id="WP_129921739.1">
    <property type="nucleotide sequence ID" value="NZ_SEWE01000029.1"/>
</dbReference>
<accession>A0A4Q5LBK2</accession>
<evidence type="ECO:0000313" key="1">
    <source>
        <dbReference type="EMBL" id="RYU78470.1"/>
    </source>
</evidence>
<dbReference type="OrthoDB" id="581894at2"/>
<comment type="caution">
    <text evidence="1">The sequence shown here is derived from an EMBL/GenBank/DDBJ whole genome shotgun (WGS) entry which is preliminary data.</text>
</comment>
<protein>
    <submittedName>
        <fullName evidence="1">DUF4198 domain-containing protein</fullName>
    </submittedName>
</protein>
<organism evidence="1 2">
    <name type="scientific">Hymenobacter persicinus</name>
    <dbReference type="NCBI Taxonomy" id="2025506"/>
    <lineage>
        <taxon>Bacteria</taxon>
        <taxon>Pseudomonadati</taxon>
        <taxon>Bacteroidota</taxon>
        <taxon>Cytophagia</taxon>
        <taxon>Cytophagales</taxon>
        <taxon>Hymenobacteraceae</taxon>
        <taxon>Hymenobacter</taxon>
    </lineage>
</organism>
<dbReference type="EMBL" id="SEWE01000029">
    <property type="protein sequence ID" value="RYU78470.1"/>
    <property type="molecule type" value="Genomic_DNA"/>
</dbReference>
<keyword evidence="2" id="KW-1185">Reference proteome</keyword>
<proteinExistence type="predicted"/>
<dbReference type="Proteomes" id="UP000294155">
    <property type="component" value="Unassembled WGS sequence"/>
</dbReference>
<sequence length="280" mass="30587">MLLKPRLLFPALLLLLMGAVTAVAQELWLQPARFWVAPGTSQHIRVLVGDNFAGARWPGRSSRLTSFVQYAPGQTLDHTAAARLADTLATTVMFVRPGVHLLAFSTTSNYAELEAGKFTEYLRQQGLDYIIALREQRQQQLKPGREMYRRCAKTLVQVGAGGPDTARTYARAVGHALELVPEQNPYAAKPGASLTVLVLAAGQPQRGALVQVRQRLPGQQTAQLFTFRSNQNGRVLFKLSAGATYLVSTVRMEPAADPQVADWQSTWATLTFGTAGISAR</sequence>
<reference evidence="1 2" key="1">
    <citation type="submission" date="2019-02" db="EMBL/GenBank/DDBJ databases">
        <title>Bacterial novel species isolated from soil.</title>
        <authorList>
            <person name="Jung H.-Y."/>
        </authorList>
    </citation>
    <scope>NUCLEOTIDE SEQUENCE [LARGE SCALE GENOMIC DNA]</scope>
    <source>
        <strain evidence="1 2">1-3-3-3</strain>
    </source>
</reference>
<dbReference type="Pfam" id="PF10670">
    <property type="entry name" value="DUF4198"/>
    <property type="match status" value="1"/>
</dbReference>
<evidence type="ECO:0000313" key="2">
    <source>
        <dbReference type="Proteomes" id="UP000294155"/>
    </source>
</evidence>